<dbReference type="PANTHER" id="PTHR30388:SF4">
    <property type="entry name" value="MOLYBDENUM COFACTOR INSERTION CHAPERONE PAOD"/>
    <property type="match status" value="1"/>
</dbReference>
<dbReference type="RefSeq" id="WP_150484042.1">
    <property type="nucleotide sequence ID" value="NZ_BMTB01000038.1"/>
</dbReference>
<dbReference type="PANTHER" id="PTHR30388">
    <property type="entry name" value="ALDEHYDE OXIDOREDUCTASE MOLYBDENUM COFACTOR ASSEMBLY PROTEIN"/>
    <property type="match status" value="1"/>
</dbReference>
<evidence type="ECO:0000259" key="1">
    <source>
        <dbReference type="Pfam" id="PF02625"/>
    </source>
</evidence>
<dbReference type="Proteomes" id="UP000326598">
    <property type="component" value="Chromosome"/>
</dbReference>
<accession>A0A5J6I9X3</accession>
<dbReference type="Gene3D" id="3.40.50.720">
    <property type="entry name" value="NAD(P)-binding Rossmann-like Domain"/>
    <property type="match status" value="1"/>
</dbReference>
<dbReference type="InterPro" id="IPR052698">
    <property type="entry name" value="MoCofactor_Util/Proc"/>
</dbReference>
<dbReference type="GeneID" id="91421404"/>
<dbReference type="InterPro" id="IPR003777">
    <property type="entry name" value="XdhC_CoxI"/>
</dbReference>
<evidence type="ECO:0000259" key="2">
    <source>
        <dbReference type="Pfam" id="PF13478"/>
    </source>
</evidence>
<feature type="domain" description="XdhC- CoxI" evidence="1">
    <location>
        <begin position="11"/>
        <end position="71"/>
    </location>
</feature>
<feature type="domain" description="XdhC Rossmann" evidence="2">
    <location>
        <begin position="205"/>
        <end position="347"/>
    </location>
</feature>
<protein>
    <submittedName>
        <fullName evidence="3">XdhC/CoxI family protein</fullName>
    </submittedName>
</protein>
<evidence type="ECO:0000313" key="3">
    <source>
        <dbReference type="EMBL" id="QEV28959.1"/>
    </source>
</evidence>
<gene>
    <name evidence="3" type="ORF">CP976_35800</name>
</gene>
<dbReference type="InterPro" id="IPR027051">
    <property type="entry name" value="XdhC_Rossmann_dom"/>
</dbReference>
<dbReference type="Pfam" id="PF02625">
    <property type="entry name" value="XdhC_CoxI"/>
    <property type="match status" value="1"/>
</dbReference>
<name>A0A5J6I9X3_STRC4</name>
<organism evidence="3 4">
    <name type="scientific">Streptomyces coeruleorubidus</name>
    <dbReference type="NCBI Taxonomy" id="116188"/>
    <lineage>
        <taxon>Bacteria</taxon>
        <taxon>Bacillati</taxon>
        <taxon>Actinomycetota</taxon>
        <taxon>Actinomycetes</taxon>
        <taxon>Kitasatosporales</taxon>
        <taxon>Streptomycetaceae</taxon>
        <taxon>Streptomyces</taxon>
    </lineage>
</organism>
<sequence>MLNIADVLHRWCRTARPFALATVVDVTGSAPLPIGTSVAVDEDGTAVGSISGGCVEGAVYELCQQVLHDRGAPQRAWFGYSDDDAFAVGLTCGGELNVLVQRIDPTRQPHLTAAFAEVAEGRPAAVAQIVDGPDRLLGATVSILGDDRVAHGTMDSGPTYRAVADQARALMRMGRTGSAAAGGGGDDCPGPLSVLVHVHAARPRMLIFGAVDFAAALSQAGAFLGYRVTVCDARPVFATAARFPHADEVVTDWPHRYLERTEVDERTAICVLTHDAKFDIPLLRLALGTSAAYIGAMGSRRTHHKRLHLLRQAGLAEDQLARLRSPIGLDLGARTPQETAVSITAEIIAHTNRGTGLPLSVTSGPIHRPAVRERAAMK</sequence>
<dbReference type="Pfam" id="PF13478">
    <property type="entry name" value="XdhC_C"/>
    <property type="match status" value="1"/>
</dbReference>
<reference evidence="3 4" key="1">
    <citation type="submission" date="2017-09" db="EMBL/GenBank/DDBJ databases">
        <authorList>
            <person name="Lee N."/>
            <person name="Cho B.-K."/>
        </authorList>
    </citation>
    <scope>NUCLEOTIDE SEQUENCE [LARGE SCALE GENOMIC DNA]</scope>
    <source>
        <strain evidence="3 4">ATCC 13740</strain>
    </source>
</reference>
<evidence type="ECO:0000313" key="4">
    <source>
        <dbReference type="Proteomes" id="UP000326598"/>
    </source>
</evidence>
<dbReference type="KEGG" id="scoe:CP976_35800"/>
<proteinExistence type="predicted"/>
<dbReference type="AlphaFoldDB" id="A0A5J6I9X3"/>
<dbReference type="EMBL" id="CP023694">
    <property type="protein sequence ID" value="QEV28959.1"/>
    <property type="molecule type" value="Genomic_DNA"/>
</dbReference>